<reference evidence="12 13" key="1">
    <citation type="submission" date="2023-08" db="EMBL/GenBank/DDBJ databases">
        <title>Helicovermis profunda gen. nov., sp. nov., a novel mesophilic, fermentative bacterium within the Bacillota from a deep-sea hydrothermal vent chimney.</title>
        <authorList>
            <person name="Miyazaki U."/>
            <person name="Mizutani D."/>
            <person name="Hashimoto Y."/>
            <person name="Tame A."/>
            <person name="Sawayama S."/>
            <person name="Miyazaki J."/>
            <person name="Takai K."/>
            <person name="Nakagawa S."/>
        </authorList>
    </citation>
    <scope>NUCLEOTIDE SEQUENCE [LARGE SCALE GENOMIC DNA]</scope>
    <source>
        <strain evidence="12 13">S502</strain>
    </source>
</reference>
<dbReference type="GO" id="GO:0005829">
    <property type="term" value="C:cytosol"/>
    <property type="evidence" value="ECO:0007669"/>
    <property type="project" value="TreeGrafter"/>
</dbReference>
<evidence type="ECO:0000313" key="13">
    <source>
        <dbReference type="Proteomes" id="UP001321786"/>
    </source>
</evidence>
<evidence type="ECO:0000256" key="8">
    <source>
        <dbReference type="ARBA" id="ARBA00023015"/>
    </source>
</evidence>
<dbReference type="RefSeq" id="WP_338536100.1">
    <property type="nucleotide sequence ID" value="NZ_AP028654.1"/>
</dbReference>
<dbReference type="AlphaFoldDB" id="A0AAU9EMQ5"/>
<evidence type="ECO:0000256" key="10">
    <source>
        <dbReference type="ARBA" id="ARBA00023163"/>
    </source>
</evidence>
<dbReference type="GO" id="GO:0045892">
    <property type="term" value="P:negative regulation of DNA-templated transcription"/>
    <property type="evidence" value="ECO:0007669"/>
    <property type="project" value="TreeGrafter"/>
</dbReference>
<feature type="binding site" evidence="11">
    <location>
        <position position="140"/>
    </location>
    <ligand>
        <name>Zn(2+)</name>
        <dbReference type="ChEBI" id="CHEBI:29105"/>
    </ligand>
</feature>
<name>A0AAU9EMQ5_9FIRM</name>
<evidence type="ECO:0000256" key="3">
    <source>
        <dbReference type="ARBA" id="ARBA00011738"/>
    </source>
</evidence>
<keyword evidence="9" id="KW-0238">DNA-binding</keyword>
<dbReference type="PANTHER" id="PTHR33202">
    <property type="entry name" value="ZINC UPTAKE REGULATION PROTEIN"/>
    <property type="match status" value="1"/>
</dbReference>
<dbReference type="InterPro" id="IPR036390">
    <property type="entry name" value="WH_DNA-bd_sf"/>
</dbReference>
<evidence type="ECO:0000256" key="2">
    <source>
        <dbReference type="ARBA" id="ARBA00007957"/>
    </source>
</evidence>
<dbReference type="Gene3D" id="1.10.10.10">
    <property type="entry name" value="Winged helix-like DNA-binding domain superfamily/Winged helix DNA-binding domain"/>
    <property type="match status" value="1"/>
</dbReference>
<dbReference type="Proteomes" id="UP001321786">
    <property type="component" value="Chromosome"/>
</dbReference>
<comment type="subunit">
    <text evidence="3">Homodimer.</text>
</comment>
<keyword evidence="4" id="KW-0963">Cytoplasm</keyword>
<dbReference type="InterPro" id="IPR002481">
    <property type="entry name" value="FUR"/>
</dbReference>
<keyword evidence="6 11" id="KW-0479">Metal-binding</keyword>
<dbReference type="CDD" id="cd07153">
    <property type="entry name" value="Fur_like"/>
    <property type="match status" value="1"/>
</dbReference>
<feature type="binding site" evidence="11">
    <location>
        <position position="99"/>
    </location>
    <ligand>
        <name>Zn(2+)</name>
        <dbReference type="ChEBI" id="CHEBI:29105"/>
    </ligand>
</feature>
<sequence>MLTNLDKIENYLISKDVRVTRSRRELIKLFLVSEKHLNADDCYMALREKKVSLPTIYRNLDILKRKNVIKEINIDGERCFEMKMFHENNVHIHFKCTNCGKIEEYNDEEISKEISREIEYIKTKYNKNVEDVTIIMEGYCEECEE</sequence>
<evidence type="ECO:0000256" key="6">
    <source>
        <dbReference type="ARBA" id="ARBA00022723"/>
    </source>
</evidence>
<dbReference type="EMBL" id="AP028654">
    <property type="protein sequence ID" value="BEP27730.1"/>
    <property type="molecule type" value="Genomic_DNA"/>
</dbReference>
<dbReference type="GO" id="GO:0008270">
    <property type="term" value="F:zinc ion binding"/>
    <property type="evidence" value="ECO:0007669"/>
    <property type="project" value="TreeGrafter"/>
</dbReference>
<keyword evidence="10" id="KW-0804">Transcription</keyword>
<organism evidence="12 13">
    <name type="scientific">Helicovermis profundi</name>
    <dbReference type="NCBI Taxonomy" id="3065157"/>
    <lineage>
        <taxon>Bacteria</taxon>
        <taxon>Bacillati</taxon>
        <taxon>Bacillota</taxon>
        <taxon>Clostridia</taxon>
        <taxon>Helicovermis</taxon>
    </lineage>
</organism>
<comment type="subcellular location">
    <subcellularLocation>
        <location evidence="1">Cytoplasm</location>
    </subcellularLocation>
</comment>
<evidence type="ECO:0000256" key="7">
    <source>
        <dbReference type="ARBA" id="ARBA00022833"/>
    </source>
</evidence>
<dbReference type="KEGG" id="hprf:HLPR_00610"/>
<dbReference type="PANTHER" id="PTHR33202:SF2">
    <property type="entry name" value="FERRIC UPTAKE REGULATION PROTEIN"/>
    <property type="match status" value="1"/>
</dbReference>
<feature type="binding site" evidence="11">
    <location>
        <position position="143"/>
    </location>
    <ligand>
        <name>Zn(2+)</name>
        <dbReference type="ChEBI" id="CHEBI:29105"/>
    </ligand>
</feature>
<evidence type="ECO:0000256" key="11">
    <source>
        <dbReference type="PIRSR" id="PIRSR602481-1"/>
    </source>
</evidence>
<protein>
    <submittedName>
        <fullName evidence="12">Fur family transcriptional regulator</fullName>
    </submittedName>
</protein>
<dbReference type="GO" id="GO:0003700">
    <property type="term" value="F:DNA-binding transcription factor activity"/>
    <property type="evidence" value="ECO:0007669"/>
    <property type="project" value="InterPro"/>
</dbReference>
<dbReference type="Pfam" id="PF01475">
    <property type="entry name" value="FUR"/>
    <property type="match status" value="1"/>
</dbReference>
<dbReference type="GO" id="GO:1900376">
    <property type="term" value="P:regulation of secondary metabolite biosynthetic process"/>
    <property type="evidence" value="ECO:0007669"/>
    <property type="project" value="TreeGrafter"/>
</dbReference>
<evidence type="ECO:0000256" key="4">
    <source>
        <dbReference type="ARBA" id="ARBA00022490"/>
    </source>
</evidence>
<keyword evidence="7 11" id="KW-0862">Zinc</keyword>
<evidence type="ECO:0000256" key="1">
    <source>
        <dbReference type="ARBA" id="ARBA00004496"/>
    </source>
</evidence>
<proteinExistence type="inferred from homology"/>
<keyword evidence="8" id="KW-0805">Transcription regulation</keyword>
<dbReference type="SUPFAM" id="SSF46785">
    <property type="entry name" value="Winged helix' DNA-binding domain"/>
    <property type="match status" value="1"/>
</dbReference>
<comment type="similarity">
    <text evidence="2">Belongs to the Fur family.</text>
</comment>
<feature type="binding site" evidence="11">
    <location>
        <position position="96"/>
    </location>
    <ligand>
        <name>Zn(2+)</name>
        <dbReference type="ChEBI" id="CHEBI:29105"/>
    </ligand>
</feature>
<keyword evidence="5" id="KW-0678">Repressor</keyword>
<evidence type="ECO:0000256" key="5">
    <source>
        <dbReference type="ARBA" id="ARBA00022491"/>
    </source>
</evidence>
<evidence type="ECO:0000313" key="12">
    <source>
        <dbReference type="EMBL" id="BEP27730.1"/>
    </source>
</evidence>
<comment type="cofactor">
    <cofactor evidence="11">
        <name>Zn(2+)</name>
        <dbReference type="ChEBI" id="CHEBI:29105"/>
    </cofactor>
    <text evidence="11">Binds 1 zinc ion per subunit.</text>
</comment>
<keyword evidence="13" id="KW-1185">Reference proteome</keyword>
<gene>
    <name evidence="12" type="ORF">HLPR_00610</name>
</gene>
<dbReference type="GO" id="GO:0000976">
    <property type="term" value="F:transcription cis-regulatory region binding"/>
    <property type="evidence" value="ECO:0007669"/>
    <property type="project" value="TreeGrafter"/>
</dbReference>
<accession>A0AAU9EMQ5</accession>
<dbReference type="InterPro" id="IPR036388">
    <property type="entry name" value="WH-like_DNA-bd_sf"/>
</dbReference>
<dbReference type="InterPro" id="IPR043135">
    <property type="entry name" value="Fur_C"/>
</dbReference>
<dbReference type="Gene3D" id="3.30.1490.190">
    <property type="match status" value="1"/>
</dbReference>
<evidence type="ECO:0000256" key="9">
    <source>
        <dbReference type="ARBA" id="ARBA00023125"/>
    </source>
</evidence>